<keyword evidence="5 9" id="KW-0812">Transmembrane</keyword>
<keyword evidence="6 9" id="KW-1133">Transmembrane helix</keyword>
<evidence type="ECO:0000256" key="7">
    <source>
        <dbReference type="ARBA" id="ARBA00023136"/>
    </source>
</evidence>
<evidence type="ECO:0000256" key="3">
    <source>
        <dbReference type="ARBA" id="ARBA00022448"/>
    </source>
</evidence>
<evidence type="ECO:0000256" key="9">
    <source>
        <dbReference type="SAM" id="Phobius"/>
    </source>
</evidence>
<evidence type="ECO:0000256" key="4">
    <source>
        <dbReference type="ARBA" id="ARBA00022475"/>
    </source>
</evidence>
<feature type="transmembrane region" description="Helical" evidence="9">
    <location>
        <begin position="83"/>
        <end position="105"/>
    </location>
</feature>
<dbReference type="InterPro" id="IPR011606">
    <property type="entry name" value="Brnchd-chn_aa_trnsp_permease"/>
</dbReference>
<keyword evidence="7 9" id="KW-0472">Membrane</keyword>
<protein>
    <recommendedName>
        <fullName evidence="12">Branched-chain amino acid permease</fullName>
    </recommendedName>
</protein>
<keyword evidence="4" id="KW-1003">Cell membrane</keyword>
<feature type="transmembrane region" description="Helical" evidence="9">
    <location>
        <begin position="38"/>
        <end position="63"/>
    </location>
</feature>
<gene>
    <name evidence="10" type="ORF">NRB20_34360</name>
</gene>
<sequence>MIPKGTWGVLRATLTNRDAVFTIEVVRSIQRTLSRGDLTGIAAVCLAVCVIGVSYGATAVTSGLPAWLPIVLSVLVLAGGSEFLFVGIIAAGGGPIAAVLAGLLVNARHLPYGLALPDVLGTGWRRLLGTHVMNDESVAMALGESDRERSRAAYWLCGLGVLLAWPVGALLGVGLGTAVPNPDEFGLDAVFPAVLIALALPALRDRRTRHAALAGAVVAVVAAVFLPAGLPVLLALPAAFVVLTAQHMTDKLRGRRGDVITRMLPAPHRDSLQPTTATTSATPGSSDAIADPSNAMIGPSGATVTPSNTAISYLSETTDPRRAAAATTGPTYASDPTSMAVGSSNAERIAAS</sequence>
<proteinExistence type="inferred from homology"/>
<evidence type="ECO:0000256" key="1">
    <source>
        <dbReference type="ARBA" id="ARBA00004651"/>
    </source>
</evidence>
<evidence type="ECO:0000256" key="6">
    <source>
        <dbReference type="ARBA" id="ARBA00022989"/>
    </source>
</evidence>
<dbReference type="Pfam" id="PF03591">
    <property type="entry name" value="AzlC"/>
    <property type="match status" value="1"/>
</dbReference>
<feature type="transmembrane region" description="Helical" evidence="9">
    <location>
        <begin position="215"/>
        <end position="243"/>
    </location>
</feature>
<feature type="compositionally biased region" description="Polar residues" evidence="8">
    <location>
        <begin position="334"/>
        <end position="346"/>
    </location>
</feature>
<evidence type="ECO:0000256" key="8">
    <source>
        <dbReference type="SAM" id="MobiDB-lite"/>
    </source>
</evidence>
<dbReference type="PANTHER" id="PTHR34979:SF1">
    <property type="entry name" value="INNER MEMBRANE PROTEIN YGAZ"/>
    <property type="match status" value="1"/>
</dbReference>
<reference evidence="10 11" key="1">
    <citation type="submission" date="2019-10" db="EMBL/GenBank/DDBJ databases">
        <title>Nocardia macrotermitis sp. nov. and Nocardia aurantia sp. nov., isolated from the gut of fungus growing-termite Macrotermes natalensis.</title>
        <authorList>
            <person name="Benndorf R."/>
            <person name="Schwitalla J."/>
            <person name="Martin K."/>
            <person name="De Beer W."/>
            <person name="Kaster A.-K."/>
            <person name="Vollmers J."/>
            <person name="Poulsen M."/>
            <person name="Beemelmanns C."/>
        </authorList>
    </citation>
    <scope>NUCLEOTIDE SEQUENCE [LARGE SCALE GENOMIC DNA]</scope>
    <source>
        <strain evidence="10 11">RB20</strain>
    </source>
</reference>
<evidence type="ECO:0000256" key="5">
    <source>
        <dbReference type="ARBA" id="ARBA00022692"/>
    </source>
</evidence>
<name>A0A7K0D3L8_9NOCA</name>
<evidence type="ECO:0000256" key="2">
    <source>
        <dbReference type="ARBA" id="ARBA00010735"/>
    </source>
</evidence>
<feature type="transmembrane region" description="Helical" evidence="9">
    <location>
        <begin position="152"/>
        <end position="173"/>
    </location>
</feature>
<dbReference type="EMBL" id="WEGK01000006">
    <property type="protein sequence ID" value="MQY20333.1"/>
    <property type="molecule type" value="Genomic_DNA"/>
</dbReference>
<feature type="transmembrane region" description="Helical" evidence="9">
    <location>
        <begin position="185"/>
        <end position="203"/>
    </location>
</feature>
<accession>A0A7K0D3L8</accession>
<dbReference type="AlphaFoldDB" id="A0A7K0D3L8"/>
<feature type="region of interest" description="Disordered" evidence="8">
    <location>
        <begin position="316"/>
        <end position="352"/>
    </location>
</feature>
<keyword evidence="11" id="KW-1185">Reference proteome</keyword>
<comment type="similarity">
    <text evidence="2">Belongs to the AzlC family.</text>
</comment>
<comment type="caution">
    <text evidence="10">The sequence shown here is derived from an EMBL/GenBank/DDBJ whole genome shotgun (WGS) entry which is preliminary data.</text>
</comment>
<feature type="compositionally biased region" description="Low complexity" evidence="8">
    <location>
        <begin position="274"/>
        <end position="286"/>
    </location>
</feature>
<evidence type="ECO:0008006" key="12">
    <source>
        <dbReference type="Google" id="ProtNLM"/>
    </source>
</evidence>
<comment type="subcellular location">
    <subcellularLocation>
        <location evidence="1">Cell membrane</location>
        <topology evidence="1">Multi-pass membrane protein</topology>
    </subcellularLocation>
</comment>
<dbReference type="GO" id="GO:0005886">
    <property type="term" value="C:plasma membrane"/>
    <property type="evidence" value="ECO:0007669"/>
    <property type="project" value="UniProtKB-SubCell"/>
</dbReference>
<feature type="region of interest" description="Disordered" evidence="8">
    <location>
        <begin position="265"/>
        <end position="303"/>
    </location>
</feature>
<dbReference type="Proteomes" id="UP000438448">
    <property type="component" value="Unassembled WGS sequence"/>
</dbReference>
<dbReference type="PANTHER" id="PTHR34979">
    <property type="entry name" value="INNER MEMBRANE PROTEIN YGAZ"/>
    <property type="match status" value="1"/>
</dbReference>
<evidence type="ECO:0000313" key="10">
    <source>
        <dbReference type="EMBL" id="MQY20333.1"/>
    </source>
</evidence>
<feature type="compositionally biased region" description="Low complexity" evidence="8">
    <location>
        <begin position="323"/>
        <end position="333"/>
    </location>
</feature>
<organism evidence="10 11">
    <name type="scientific">Nocardia macrotermitis</name>
    <dbReference type="NCBI Taxonomy" id="2585198"/>
    <lineage>
        <taxon>Bacteria</taxon>
        <taxon>Bacillati</taxon>
        <taxon>Actinomycetota</taxon>
        <taxon>Actinomycetes</taxon>
        <taxon>Mycobacteriales</taxon>
        <taxon>Nocardiaceae</taxon>
        <taxon>Nocardia</taxon>
    </lineage>
</organism>
<keyword evidence="3" id="KW-0813">Transport</keyword>
<evidence type="ECO:0000313" key="11">
    <source>
        <dbReference type="Proteomes" id="UP000438448"/>
    </source>
</evidence>
<dbReference type="GO" id="GO:1903785">
    <property type="term" value="P:L-valine transmembrane transport"/>
    <property type="evidence" value="ECO:0007669"/>
    <property type="project" value="TreeGrafter"/>
</dbReference>